<dbReference type="EMBL" id="HE580273">
    <property type="protein sequence ID" value="CCD25797.2"/>
    <property type="molecule type" value="Genomic_DNA"/>
</dbReference>
<organism evidence="1 2">
    <name type="scientific">Naumovozyma dairenensis (strain ATCC 10597 / BCRC 20456 / CBS 421 / NBRC 0211 / NRRL Y-12639)</name>
    <name type="common">Saccharomyces dairenensis</name>
    <dbReference type="NCBI Taxonomy" id="1071378"/>
    <lineage>
        <taxon>Eukaryota</taxon>
        <taxon>Fungi</taxon>
        <taxon>Dikarya</taxon>
        <taxon>Ascomycota</taxon>
        <taxon>Saccharomycotina</taxon>
        <taxon>Saccharomycetes</taxon>
        <taxon>Saccharomycetales</taxon>
        <taxon>Saccharomycetaceae</taxon>
        <taxon>Naumovozyma</taxon>
    </lineage>
</organism>
<dbReference type="RefSeq" id="XP_003671040.2">
    <property type="nucleotide sequence ID" value="XM_003670992.2"/>
</dbReference>
<proteinExistence type="predicted"/>
<reference evidence="1 2" key="1">
    <citation type="journal article" date="2011" name="Proc. Natl. Acad. Sci. U.S.A.">
        <title>Evolutionary erosion of yeast sex chromosomes by mating-type switching accidents.</title>
        <authorList>
            <person name="Gordon J.L."/>
            <person name="Armisen D."/>
            <person name="Proux-Wera E."/>
            <person name="Oheigeartaigh S.S."/>
            <person name="Byrne K.P."/>
            <person name="Wolfe K.H."/>
        </authorList>
    </citation>
    <scope>NUCLEOTIDE SEQUENCE [LARGE SCALE GENOMIC DNA]</scope>
    <source>
        <strain evidence="2">ATCC 10597 / BCRC 20456 / CBS 421 / NBRC 0211 / NRRL Y-12639</strain>
    </source>
</reference>
<dbReference type="HOGENOM" id="CLU_987276_0_0_1"/>
<gene>
    <name evidence="1" type="primary">NDAI0G00210</name>
    <name evidence="1" type="ordered locus">NDAI_0G00210</name>
</gene>
<dbReference type="Proteomes" id="UP000000689">
    <property type="component" value="Chromosome 7"/>
</dbReference>
<dbReference type="GeneID" id="11497193"/>
<sequence length="282" mass="32912">MQKPSIKYQGRKKPNQRLQFTLYMSAGTSVTDKWPSPTVSSMFSTLREKCKQITQVSFFSGKHNKKFKEILTTSDVVHRPFTSQTSIFDHNAMNDGLQNTDKPVYNMVVPYSKFPPFVNEIFPVENLEIWHLNAPNGPLPLVDKEEVESLRHSFEKLNIVQISIVTEVSVEEEIFLKGCSIQNMDSRISKKLVEVKSINRIKPMGEEKLINNVKSLIKDRIHITELDNTSKTFLLNTFLLEKFYHEENQFKKTVMKWFEEQNNHPNFYEIQYMVRNNVSPSI</sequence>
<accession>G0WDD6</accession>
<dbReference type="AlphaFoldDB" id="G0WDD6"/>
<evidence type="ECO:0000313" key="1">
    <source>
        <dbReference type="EMBL" id="CCD25797.2"/>
    </source>
</evidence>
<protein>
    <submittedName>
        <fullName evidence="1">Uncharacterized protein</fullName>
    </submittedName>
</protein>
<keyword evidence="2" id="KW-1185">Reference proteome</keyword>
<evidence type="ECO:0000313" key="2">
    <source>
        <dbReference type="Proteomes" id="UP000000689"/>
    </source>
</evidence>
<name>G0WDD6_NAUDC</name>
<dbReference type="KEGG" id="ndi:NDAI_0G00210"/>